<dbReference type="Pfam" id="PF13886">
    <property type="entry name" value="TM7S3_TM198"/>
    <property type="match status" value="1"/>
</dbReference>
<feature type="compositionally biased region" description="Basic and acidic residues" evidence="5">
    <location>
        <begin position="967"/>
        <end position="980"/>
    </location>
</feature>
<feature type="compositionally biased region" description="Polar residues" evidence="5">
    <location>
        <begin position="608"/>
        <end position="625"/>
    </location>
</feature>
<sequence>MLVKYSHNTALSFGLLALYVCVAQGQQQPVQSSTSSSVASGSPSSPSPTSTSTLSVASTTVISTITTTLSSGQSLPTSLTASASSSGSVWYIPITTAIPVTVGPSATATANATAPATQTSSNSATTALPLHTVVDPAFGVLGAILILTGLPMAFYGHRNRWSSYYLSGFFTLALICISIILKVGVEPAVNPPSKAIRGLFLVAAVIAGAVGGVISIVFWRGAGLLACGLGGFFFGLFLQALRPGGLIRPVGLRFILYIGLYAIFFTISCYERVHSLVLALATAIIGSTALTLGIDCFSTQGLKEFYVRNLGFDSLFANKYPPTFQNGHFPLVQGMQIELGVLGALILMGFAFQMRLWSDLRTQLSALKRSDERRNMRSKAERAARAVALTAKRDLEEWEARHGYNKTSSRNVAGRDEESGLQSPSSADPKDSRSRTSSFMTLLRSNTGHTQAQTPLSPTEKLAASPAASSVLDNAAYPFPAQSTGRRSSQFLDYIQNGPERVESEGLLHLDLPSLISPLDTGASPATLSTPQTIPMSPVDRFSIGEMPRSTSLLASQQPQALDLTRSSPPEAPTSAVSFRQRSASTAALMDNSASFMDLAPANKEPNKSASVSGPTGASDASSPINLDRRTQSLSLTSASAMNSNAAKYNESVVFASHDRTLSNPMAPVTAQMAGAVPMTKSVSHQDQLQHYSYARRTQPYPELYVEPRQVQTQQPTSPVSPNFGPVRTISGGQSATVMQARRSLALRRSDQPAVPWTNPGAADATSAHKRAKSVDAQTRMSAMSIEELEARHRSKLAALQAPATQTVQDADALRRAKDEWERKQRAERRRMQEREAERAAAAAAATTTSARPNMSGSALNGRVASPTQGSLDLNRASSSGIRDERRRSRNLSATLLEAVGEEVREGGDGINRAAEWRKSISGVEQLDPRAAKPCNTSTPNTTHPTSPQPTSGPERAAPSPFPLQRQEPRKRLSETDRRRLSQGAGRYSQPLLDFNLPNRNP</sequence>
<evidence type="ECO:0000313" key="9">
    <source>
        <dbReference type="EMBL" id="KIS71765.1"/>
    </source>
</evidence>
<feature type="compositionally biased region" description="Polar residues" evidence="5">
    <location>
        <begin position="866"/>
        <end position="881"/>
    </location>
</feature>
<evidence type="ECO:0000256" key="2">
    <source>
        <dbReference type="ARBA" id="ARBA00022692"/>
    </source>
</evidence>
<dbReference type="Proteomes" id="UP000000561">
    <property type="component" value="Chromosome 1"/>
</dbReference>
<feature type="chain" id="PRO_5002240796" description="TM7S3/TM198-like domain-containing protein" evidence="7">
    <location>
        <begin position="26"/>
        <end position="1002"/>
    </location>
</feature>
<comment type="subcellular location">
    <subcellularLocation>
        <location evidence="1">Membrane</location>
        <topology evidence="1">Multi-pass membrane protein</topology>
    </subcellularLocation>
</comment>
<keyword evidence="4 6" id="KW-0472">Membrane</keyword>
<feature type="region of interest" description="Disordered" evidence="5">
    <location>
        <begin position="800"/>
        <end position="887"/>
    </location>
</feature>
<dbReference type="EMBL" id="CM003140">
    <property type="protein sequence ID" value="KIS71765.1"/>
    <property type="molecule type" value="Genomic_DNA"/>
</dbReference>
<accession>A0A0D1EBP3</accession>
<dbReference type="GeneID" id="23566127"/>
<dbReference type="InParanoid" id="A0A0D1EBP3"/>
<feature type="region of interest" description="Disordered" evidence="5">
    <location>
        <begin position="599"/>
        <end position="627"/>
    </location>
</feature>
<evidence type="ECO:0000256" key="7">
    <source>
        <dbReference type="SAM" id="SignalP"/>
    </source>
</evidence>
<feature type="region of interest" description="Disordered" evidence="5">
    <location>
        <begin position="748"/>
        <end position="778"/>
    </location>
</feature>
<dbReference type="GO" id="GO:0016020">
    <property type="term" value="C:membrane"/>
    <property type="evidence" value="ECO:0007669"/>
    <property type="project" value="UniProtKB-SubCell"/>
</dbReference>
<feature type="compositionally biased region" description="Low complexity" evidence="5">
    <location>
        <begin position="934"/>
        <end position="954"/>
    </location>
</feature>
<feature type="transmembrane region" description="Helical" evidence="6">
    <location>
        <begin position="277"/>
        <end position="294"/>
    </location>
</feature>
<dbReference type="RefSeq" id="XP_011386641.1">
    <property type="nucleotide sequence ID" value="XM_011388339.1"/>
</dbReference>
<feature type="transmembrane region" description="Helical" evidence="6">
    <location>
        <begin position="254"/>
        <end position="270"/>
    </location>
</feature>
<proteinExistence type="predicted"/>
<feature type="signal peptide" evidence="7">
    <location>
        <begin position="1"/>
        <end position="25"/>
    </location>
</feature>
<organism evidence="9 10">
    <name type="scientific">Mycosarcoma maydis</name>
    <name type="common">Corn smut fungus</name>
    <name type="synonym">Ustilago maydis</name>
    <dbReference type="NCBI Taxonomy" id="5270"/>
    <lineage>
        <taxon>Eukaryota</taxon>
        <taxon>Fungi</taxon>
        <taxon>Dikarya</taxon>
        <taxon>Basidiomycota</taxon>
        <taxon>Ustilaginomycotina</taxon>
        <taxon>Ustilaginomycetes</taxon>
        <taxon>Ustilaginales</taxon>
        <taxon>Ustilaginaceae</taxon>
        <taxon>Mycosarcoma</taxon>
    </lineage>
</organism>
<evidence type="ECO:0000256" key="1">
    <source>
        <dbReference type="ARBA" id="ARBA00004141"/>
    </source>
</evidence>
<feature type="compositionally biased region" description="Polar residues" evidence="5">
    <location>
        <begin position="435"/>
        <end position="457"/>
    </location>
</feature>
<dbReference type="eggNOG" id="ENOG502RXUE">
    <property type="taxonomic scope" value="Eukaryota"/>
</dbReference>
<dbReference type="STRING" id="237631.A0A0D1EBP3"/>
<dbReference type="KEGG" id="uma:UMAG_10052"/>
<dbReference type="VEuPathDB" id="FungiDB:UMAG_10052"/>
<dbReference type="AlphaFoldDB" id="A0A0D1EBP3"/>
<feature type="transmembrane region" description="Helical" evidence="6">
    <location>
        <begin position="195"/>
        <end position="217"/>
    </location>
</feature>
<feature type="region of interest" description="Disordered" evidence="5">
    <location>
        <begin position="921"/>
        <end position="1002"/>
    </location>
</feature>
<keyword evidence="3 6" id="KW-1133">Transmembrane helix</keyword>
<feature type="transmembrane region" description="Helical" evidence="6">
    <location>
        <begin position="137"/>
        <end position="156"/>
    </location>
</feature>
<feature type="compositionally biased region" description="Polar residues" evidence="5">
    <location>
        <begin position="710"/>
        <end position="721"/>
    </location>
</feature>
<protein>
    <recommendedName>
        <fullName evidence="8">TM7S3/TM198-like domain-containing protein</fullName>
    </recommendedName>
</protein>
<dbReference type="InterPro" id="IPR025256">
    <property type="entry name" value="TM7S3/TM198-like_dom"/>
</dbReference>
<evidence type="ECO:0000256" key="3">
    <source>
        <dbReference type="ARBA" id="ARBA00022989"/>
    </source>
</evidence>
<feature type="domain" description="TM7S3/TM198-like" evidence="8">
    <location>
        <begin position="142"/>
        <end position="354"/>
    </location>
</feature>
<reference evidence="9 10" key="1">
    <citation type="journal article" date="2006" name="Nature">
        <title>Insights from the genome of the biotrophic fungal plant pathogen Ustilago maydis.</title>
        <authorList>
            <person name="Kamper J."/>
            <person name="Kahmann R."/>
            <person name="Bolker M."/>
            <person name="Ma L.J."/>
            <person name="Brefort T."/>
            <person name="Saville B.J."/>
            <person name="Banuett F."/>
            <person name="Kronstad J.W."/>
            <person name="Gold S.E."/>
            <person name="Muller O."/>
            <person name="Perlin M.H."/>
            <person name="Wosten H.A."/>
            <person name="de Vries R."/>
            <person name="Ruiz-Herrera J."/>
            <person name="Reynaga-Pena C.G."/>
            <person name="Snetselaar K."/>
            <person name="McCann M."/>
            <person name="Perez-Martin J."/>
            <person name="Feldbrugge M."/>
            <person name="Basse C.W."/>
            <person name="Steinberg G."/>
            <person name="Ibeas J.I."/>
            <person name="Holloman W."/>
            <person name="Guzman P."/>
            <person name="Farman M."/>
            <person name="Stajich J.E."/>
            <person name="Sentandreu R."/>
            <person name="Gonzalez-Prieto J.M."/>
            <person name="Kennell J.C."/>
            <person name="Molina L."/>
            <person name="Schirawski J."/>
            <person name="Mendoza-Mendoza A."/>
            <person name="Greilinger D."/>
            <person name="Munch K."/>
            <person name="Rossel N."/>
            <person name="Scherer M."/>
            <person name="Vranes M."/>
            <person name="Ladendorf O."/>
            <person name="Vincon V."/>
            <person name="Fuchs U."/>
            <person name="Sandrock B."/>
            <person name="Meng S."/>
            <person name="Ho E.C."/>
            <person name="Cahill M.J."/>
            <person name="Boyce K.J."/>
            <person name="Klose J."/>
            <person name="Klosterman S.J."/>
            <person name="Deelstra H.J."/>
            <person name="Ortiz-Castellanos L."/>
            <person name="Li W."/>
            <person name="Sanchez-Alonso P."/>
            <person name="Schreier P.H."/>
            <person name="Hauser-Hahn I."/>
            <person name="Vaupel M."/>
            <person name="Koopmann E."/>
            <person name="Friedrich G."/>
            <person name="Voss H."/>
            <person name="Schluter T."/>
            <person name="Margolis J."/>
            <person name="Platt D."/>
            <person name="Swimmer C."/>
            <person name="Gnirke A."/>
            <person name="Chen F."/>
            <person name="Vysotskaia V."/>
            <person name="Mannhaupt G."/>
            <person name="Guldener U."/>
            <person name="Munsterkotter M."/>
            <person name="Haase D."/>
            <person name="Oesterheld M."/>
            <person name="Mewes H.W."/>
            <person name="Mauceli E.W."/>
            <person name="DeCaprio D."/>
            <person name="Wade C.M."/>
            <person name="Butler J."/>
            <person name="Young S."/>
            <person name="Jaffe D.B."/>
            <person name="Calvo S."/>
            <person name="Nusbaum C."/>
            <person name="Galagan J."/>
            <person name="Birren B.W."/>
        </authorList>
    </citation>
    <scope>NUCLEOTIDE SEQUENCE [LARGE SCALE GENOMIC DNA]</scope>
    <source>
        <strain evidence="10">DSM 14603 / FGSC 9021 / UM521</strain>
    </source>
</reference>
<feature type="compositionally biased region" description="Polar residues" evidence="5">
    <location>
        <begin position="552"/>
        <end position="568"/>
    </location>
</feature>
<dbReference type="PANTHER" id="PTHR39469">
    <property type="entry name" value="CHROMOSOME 1, WHOLE GENOME SHOTGUN SEQUENCE"/>
    <property type="match status" value="1"/>
</dbReference>
<evidence type="ECO:0000256" key="6">
    <source>
        <dbReference type="SAM" id="Phobius"/>
    </source>
</evidence>
<keyword evidence="7" id="KW-0732">Signal</keyword>
<feature type="compositionally biased region" description="Basic and acidic residues" evidence="5">
    <location>
        <begin position="812"/>
        <end position="839"/>
    </location>
</feature>
<evidence type="ECO:0000256" key="4">
    <source>
        <dbReference type="ARBA" id="ARBA00023136"/>
    </source>
</evidence>
<feature type="region of interest" description="Disordered" evidence="5">
    <location>
        <begin position="552"/>
        <end position="581"/>
    </location>
</feature>
<feature type="transmembrane region" description="Helical" evidence="6">
    <location>
        <begin position="224"/>
        <end position="242"/>
    </location>
</feature>
<feature type="transmembrane region" description="Helical" evidence="6">
    <location>
        <begin position="163"/>
        <end position="183"/>
    </location>
</feature>
<feature type="region of interest" description="Disordered" evidence="5">
    <location>
        <begin position="32"/>
        <end position="53"/>
    </location>
</feature>
<evidence type="ECO:0000259" key="8">
    <source>
        <dbReference type="Pfam" id="PF13886"/>
    </source>
</evidence>
<gene>
    <name evidence="9" type="ORF">UMAG_10052</name>
</gene>
<dbReference type="OrthoDB" id="102260at2759"/>
<keyword evidence="10" id="KW-1185">Reference proteome</keyword>
<keyword evidence="2 6" id="KW-0812">Transmembrane</keyword>
<dbReference type="PANTHER" id="PTHR39469:SF1">
    <property type="entry name" value="DUF4203 DOMAIN-CONTAINING PROTEIN"/>
    <property type="match status" value="1"/>
</dbReference>
<name>A0A0D1EBP3_MYCMD</name>
<evidence type="ECO:0000313" key="10">
    <source>
        <dbReference type="Proteomes" id="UP000000561"/>
    </source>
</evidence>
<feature type="compositionally biased region" description="Polar residues" evidence="5">
    <location>
        <begin position="847"/>
        <end position="859"/>
    </location>
</feature>
<evidence type="ECO:0000256" key="5">
    <source>
        <dbReference type="SAM" id="MobiDB-lite"/>
    </source>
</evidence>
<feature type="region of interest" description="Disordered" evidence="5">
    <location>
        <begin position="405"/>
        <end position="465"/>
    </location>
</feature>
<feature type="region of interest" description="Disordered" evidence="5">
    <location>
        <begin position="710"/>
        <end position="731"/>
    </location>
</feature>